<evidence type="ECO:0000256" key="7">
    <source>
        <dbReference type="SAM" id="Phobius"/>
    </source>
</evidence>
<comment type="subcellular location">
    <subcellularLocation>
        <location evidence="1">Membrane</location>
        <topology evidence="1">Multi-pass membrane protein</topology>
    </subcellularLocation>
</comment>
<feature type="transmembrane region" description="Helical" evidence="7">
    <location>
        <begin position="212"/>
        <end position="237"/>
    </location>
</feature>
<keyword evidence="5 7" id="KW-0472">Membrane</keyword>
<dbReference type="EMBL" id="JAEKJW010000001">
    <property type="protein sequence ID" value="MBN8196302.1"/>
    <property type="molecule type" value="Genomic_DNA"/>
</dbReference>
<evidence type="ECO:0000256" key="4">
    <source>
        <dbReference type="ARBA" id="ARBA00022989"/>
    </source>
</evidence>
<dbReference type="GO" id="GO:0016020">
    <property type="term" value="C:membrane"/>
    <property type="evidence" value="ECO:0007669"/>
    <property type="project" value="UniProtKB-SubCell"/>
</dbReference>
<evidence type="ECO:0000256" key="6">
    <source>
        <dbReference type="SAM" id="MobiDB-lite"/>
    </source>
</evidence>
<comment type="caution">
    <text evidence="9">The sequence shown here is derived from an EMBL/GenBank/DDBJ whole genome shotgun (WGS) entry which is preliminary data.</text>
</comment>
<keyword evidence="4 7" id="KW-1133">Transmembrane helix</keyword>
<reference evidence="9" key="1">
    <citation type="submission" date="2020-12" db="EMBL/GenBank/DDBJ databases">
        <title>Oil enriched cultivation method for isolating marine PHA-producing bacteria.</title>
        <authorList>
            <person name="Zheng W."/>
            <person name="Yu S."/>
            <person name="Huang Y."/>
        </authorList>
    </citation>
    <scope>NUCLEOTIDE SEQUENCE</scope>
    <source>
        <strain evidence="9">SY-2-3</strain>
    </source>
</reference>
<accession>A0A8I1M7F1</accession>
<evidence type="ECO:0000256" key="1">
    <source>
        <dbReference type="ARBA" id="ARBA00004141"/>
    </source>
</evidence>
<evidence type="ECO:0000256" key="5">
    <source>
        <dbReference type="ARBA" id="ARBA00023136"/>
    </source>
</evidence>
<evidence type="ECO:0000259" key="8">
    <source>
        <dbReference type="Pfam" id="PF00892"/>
    </source>
</evidence>
<dbReference type="Proteomes" id="UP000664405">
    <property type="component" value="Unassembled WGS sequence"/>
</dbReference>
<feature type="transmembrane region" description="Helical" evidence="7">
    <location>
        <begin position="65"/>
        <end position="83"/>
    </location>
</feature>
<feature type="region of interest" description="Disordered" evidence="6">
    <location>
        <begin position="295"/>
        <end position="318"/>
    </location>
</feature>
<dbReference type="PANTHER" id="PTHR32322:SF2">
    <property type="entry name" value="EAMA DOMAIN-CONTAINING PROTEIN"/>
    <property type="match status" value="1"/>
</dbReference>
<feature type="transmembrane region" description="Helical" evidence="7">
    <location>
        <begin position="5"/>
        <end position="22"/>
    </location>
</feature>
<dbReference type="InterPro" id="IPR000620">
    <property type="entry name" value="EamA_dom"/>
</dbReference>
<dbReference type="Pfam" id="PF00892">
    <property type="entry name" value="EamA"/>
    <property type="match status" value="2"/>
</dbReference>
<sequence length="318" mass="33509">MKKNAYIVFGFLALVWGLTYLFNKIASHYVSPMHIVMVRVTMGFVPLFLIALLRRKLAWRHLRHTHHFVVMSLLAASVYYYAFAKGIAILPSSIAGILAGAIPFFTFIAALLFLKGEPINLRSVGGLLLGFAGIAAIARPWEGSAGAIDPAGVGYIAFGSACVGLSFVYARKFISPLGISPIALCTYQLGLSSATLLVVGDLDGIDAIFVSPLATAGLFIGLGLFGTGIAYMCYYYVVEKLGAIKAASSTYIPPVIGLATGTLILGETVTATDLVATSVILVGVIIMQSGRTPAPIASTTPAISPSPDVRAHNRPEPA</sequence>
<dbReference type="PANTHER" id="PTHR32322">
    <property type="entry name" value="INNER MEMBRANE TRANSPORTER"/>
    <property type="match status" value="1"/>
</dbReference>
<dbReference type="InterPro" id="IPR050638">
    <property type="entry name" value="AA-Vitamin_Transporters"/>
</dbReference>
<proteinExistence type="inferred from homology"/>
<dbReference type="SUPFAM" id="SSF103481">
    <property type="entry name" value="Multidrug resistance efflux transporter EmrE"/>
    <property type="match status" value="2"/>
</dbReference>
<comment type="similarity">
    <text evidence="2">Belongs to the EamA transporter family.</text>
</comment>
<gene>
    <name evidence="9" type="ORF">JF547_07460</name>
</gene>
<feature type="transmembrane region" description="Helical" evidence="7">
    <location>
        <begin position="153"/>
        <end position="170"/>
    </location>
</feature>
<feature type="domain" description="EamA" evidence="8">
    <location>
        <begin position="8"/>
        <end position="137"/>
    </location>
</feature>
<evidence type="ECO:0000313" key="9">
    <source>
        <dbReference type="EMBL" id="MBN8196302.1"/>
    </source>
</evidence>
<evidence type="ECO:0000256" key="3">
    <source>
        <dbReference type="ARBA" id="ARBA00022692"/>
    </source>
</evidence>
<organism evidence="9 10">
    <name type="scientific">Thalassospira povalilytica</name>
    <dbReference type="NCBI Taxonomy" id="732237"/>
    <lineage>
        <taxon>Bacteria</taxon>
        <taxon>Pseudomonadati</taxon>
        <taxon>Pseudomonadota</taxon>
        <taxon>Alphaproteobacteria</taxon>
        <taxon>Rhodospirillales</taxon>
        <taxon>Thalassospiraceae</taxon>
        <taxon>Thalassospira</taxon>
    </lineage>
</organism>
<keyword evidence="3 7" id="KW-0812">Transmembrane</keyword>
<dbReference type="InterPro" id="IPR037185">
    <property type="entry name" value="EmrE-like"/>
</dbReference>
<feature type="transmembrane region" description="Helical" evidence="7">
    <location>
        <begin position="34"/>
        <end position="53"/>
    </location>
</feature>
<feature type="transmembrane region" description="Helical" evidence="7">
    <location>
        <begin position="182"/>
        <end position="200"/>
    </location>
</feature>
<dbReference type="AlphaFoldDB" id="A0A8I1M7F1"/>
<feature type="domain" description="EamA" evidence="8">
    <location>
        <begin position="152"/>
        <end position="287"/>
    </location>
</feature>
<evidence type="ECO:0000313" key="10">
    <source>
        <dbReference type="Proteomes" id="UP000664405"/>
    </source>
</evidence>
<protein>
    <submittedName>
        <fullName evidence="9">DMT family transporter</fullName>
    </submittedName>
</protein>
<evidence type="ECO:0000256" key="2">
    <source>
        <dbReference type="ARBA" id="ARBA00007362"/>
    </source>
</evidence>
<feature type="compositionally biased region" description="Basic and acidic residues" evidence="6">
    <location>
        <begin position="309"/>
        <end position="318"/>
    </location>
</feature>
<feature type="transmembrane region" description="Helical" evidence="7">
    <location>
        <begin position="121"/>
        <end position="141"/>
    </location>
</feature>
<name>A0A8I1M7F1_9PROT</name>
<feature type="transmembrane region" description="Helical" evidence="7">
    <location>
        <begin position="89"/>
        <end position="114"/>
    </location>
</feature>